<keyword evidence="2" id="KW-1185">Reference proteome</keyword>
<gene>
    <name evidence="1" type="ORF">HBH26_18585</name>
</gene>
<name>A0ABX1CRN2_9SPHN</name>
<accession>A0ABX1CRN2</accession>
<evidence type="ECO:0000313" key="2">
    <source>
        <dbReference type="Proteomes" id="UP000732399"/>
    </source>
</evidence>
<reference evidence="1 2" key="1">
    <citation type="submission" date="2020-03" db="EMBL/GenBank/DDBJ databases">
        <authorList>
            <person name="Wang L."/>
            <person name="He N."/>
            <person name="Li Y."/>
            <person name="Fang Y."/>
            <person name="Zhang F."/>
        </authorList>
    </citation>
    <scope>NUCLEOTIDE SEQUENCE [LARGE SCALE GENOMIC DNA]</scope>
    <source>
        <strain evidence="1 2">36D10-4-7</strain>
    </source>
</reference>
<evidence type="ECO:0000313" key="1">
    <source>
        <dbReference type="EMBL" id="NJR80586.1"/>
    </source>
</evidence>
<protein>
    <submittedName>
        <fullName evidence="1">Uncharacterized protein</fullName>
    </submittedName>
</protein>
<proteinExistence type="predicted"/>
<organism evidence="1 2">
    <name type="scientific">Sphingomonas corticis</name>
    <dbReference type="NCBI Taxonomy" id="2722791"/>
    <lineage>
        <taxon>Bacteria</taxon>
        <taxon>Pseudomonadati</taxon>
        <taxon>Pseudomonadota</taxon>
        <taxon>Alphaproteobacteria</taxon>
        <taxon>Sphingomonadales</taxon>
        <taxon>Sphingomonadaceae</taxon>
        <taxon>Sphingomonas</taxon>
    </lineage>
</organism>
<comment type="caution">
    <text evidence="1">The sequence shown here is derived from an EMBL/GenBank/DDBJ whole genome shotgun (WGS) entry which is preliminary data.</text>
</comment>
<sequence>MALVITTCTGSKTKAAAERHRFSALERAPVTELGVAWRARIASGERIPARSLYAGRAFKIPARIGAAWGARVLVVSAGLGLIDAEALVPPYDCTALSGEVDSVSVWIGVEKGPR</sequence>
<dbReference type="RefSeq" id="WP_168136136.1">
    <property type="nucleotide sequence ID" value="NZ_JAAVJH010000022.1"/>
</dbReference>
<dbReference type="EMBL" id="JAAVJH010000022">
    <property type="protein sequence ID" value="NJR80586.1"/>
    <property type="molecule type" value="Genomic_DNA"/>
</dbReference>
<dbReference type="Proteomes" id="UP000732399">
    <property type="component" value="Unassembled WGS sequence"/>
</dbReference>